<dbReference type="SUPFAM" id="SSF53822">
    <property type="entry name" value="Periplasmic binding protein-like I"/>
    <property type="match status" value="1"/>
</dbReference>
<evidence type="ECO:0000313" key="5">
    <source>
        <dbReference type="EMBL" id="OKL52042.1"/>
    </source>
</evidence>
<evidence type="ECO:0000256" key="2">
    <source>
        <dbReference type="ARBA" id="ARBA00023125"/>
    </source>
</evidence>
<organism evidence="5 6">
    <name type="scientific">Buchananella hordeovulneris</name>
    <dbReference type="NCBI Taxonomy" id="52770"/>
    <lineage>
        <taxon>Bacteria</taxon>
        <taxon>Bacillati</taxon>
        <taxon>Actinomycetota</taxon>
        <taxon>Actinomycetes</taxon>
        <taxon>Actinomycetales</taxon>
        <taxon>Actinomycetaceae</taxon>
        <taxon>Buchananella</taxon>
    </lineage>
</organism>
<reference evidence="6" key="1">
    <citation type="submission" date="2016-12" db="EMBL/GenBank/DDBJ databases">
        <authorList>
            <person name="Meng X."/>
        </authorList>
    </citation>
    <scope>NUCLEOTIDE SEQUENCE [LARGE SCALE GENOMIC DNA]</scope>
    <source>
        <strain evidence="6">DSM 20732</strain>
    </source>
</reference>
<dbReference type="InterPro" id="IPR010982">
    <property type="entry name" value="Lambda_DNA-bd_dom_sf"/>
</dbReference>
<dbReference type="Proteomes" id="UP000185612">
    <property type="component" value="Unassembled WGS sequence"/>
</dbReference>
<dbReference type="GO" id="GO:0003700">
    <property type="term" value="F:DNA-binding transcription factor activity"/>
    <property type="evidence" value="ECO:0007669"/>
    <property type="project" value="TreeGrafter"/>
</dbReference>
<dbReference type="InterPro" id="IPR028082">
    <property type="entry name" value="Peripla_BP_I"/>
</dbReference>
<dbReference type="Pfam" id="PF13377">
    <property type="entry name" value="Peripla_BP_3"/>
    <property type="match status" value="1"/>
</dbReference>
<comment type="caution">
    <text evidence="5">The sequence shown here is derived from an EMBL/GenBank/DDBJ whole genome shotgun (WGS) entry which is preliminary data.</text>
</comment>
<accession>A0A1Q5PX52</accession>
<gene>
    <name evidence="5" type="ORF">BSZ40_03705</name>
</gene>
<evidence type="ECO:0000256" key="3">
    <source>
        <dbReference type="ARBA" id="ARBA00023163"/>
    </source>
</evidence>
<dbReference type="InterPro" id="IPR000843">
    <property type="entry name" value="HTH_LacI"/>
</dbReference>
<evidence type="ECO:0000259" key="4">
    <source>
        <dbReference type="PROSITE" id="PS50932"/>
    </source>
</evidence>
<dbReference type="InterPro" id="IPR046335">
    <property type="entry name" value="LacI/GalR-like_sensor"/>
</dbReference>
<feature type="domain" description="HTH lacI-type" evidence="4">
    <location>
        <begin position="5"/>
        <end position="48"/>
    </location>
</feature>
<dbReference type="EMBL" id="MQVS01000003">
    <property type="protein sequence ID" value="OKL52042.1"/>
    <property type="molecule type" value="Genomic_DNA"/>
</dbReference>
<dbReference type="PANTHER" id="PTHR30146:SF153">
    <property type="entry name" value="LACTOSE OPERON REPRESSOR"/>
    <property type="match status" value="1"/>
</dbReference>
<dbReference type="PROSITE" id="PS00356">
    <property type="entry name" value="HTH_LACI_1"/>
    <property type="match status" value="1"/>
</dbReference>
<dbReference type="Gene3D" id="3.40.50.2300">
    <property type="match status" value="2"/>
</dbReference>
<dbReference type="Gene3D" id="1.10.260.40">
    <property type="entry name" value="lambda repressor-like DNA-binding domains"/>
    <property type="match status" value="1"/>
</dbReference>
<dbReference type="PRINTS" id="PR00036">
    <property type="entry name" value="HTHLACI"/>
</dbReference>
<keyword evidence="2" id="KW-0238">DNA-binding</keyword>
<dbReference type="SUPFAM" id="SSF47413">
    <property type="entry name" value="lambda repressor-like DNA-binding domains"/>
    <property type="match status" value="1"/>
</dbReference>
<sequence>MSRRIGLADIAKQAGVSTATVSRVLNGHQHVAEETRRAVLTAADLLGYERPETIAPTTNGVIGIILPELTNPIFPLYAQELASALTGTGFTPLLGTEFAGGISEDEYLTTFTTLNVAGLVFVSGRHADVSGDQSRYMRLLERGLPFVTINGLDPRIPAVNFSTDDTIGIRLALTHLRHLGHTHIALVTGPKRLVPSARKAAAFTQALATRLPEAPVRIEQSLYTLEGGANAATRALQAGATAIIASSDLMAIGAIQAANSLGLSVPEDVSVIGYDGSPLALHMRPGLTTVRQPVAAICRAAIAALREEIAGAEPSHGEFLFAPDLIVRGTTATAPRQEQNGKQN</sequence>
<dbReference type="RefSeq" id="WP_073823463.1">
    <property type="nucleotide sequence ID" value="NZ_MQVS01000003.1"/>
</dbReference>
<evidence type="ECO:0000256" key="1">
    <source>
        <dbReference type="ARBA" id="ARBA00023015"/>
    </source>
</evidence>
<dbReference type="SMART" id="SM00354">
    <property type="entry name" value="HTH_LACI"/>
    <property type="match status" value="1"/>
</dbReference>
<dbReference type="CDD" id="cd01392">
    <property type="entry name" value="HTH_LacI"/>
    <property type="match status" value="1"/>
</dbReference>
<keyword evidence="1" id="KW-0805">Transcription regulation</keyword>
<dbReference type="PROSITE" id="PS50932">
    <property type="entry name" value="HTH_LACI_2"/>
    <property type="match status" value="1"/>
</dbReference>
<dbReference type="PANTHER" id="PTHR30146">
    <property type="entry name" value="LACI-RELATED TRANSCRIPTIONAL REPRESSOR"/>
    <property type="match status" value="1"/>
</dbReference>
<dbReference type="GO" id="GO:0000976">
    <property type="term" value="F:transcription cis-regulatory region binding"/>
    <property type="evidence" value="ECO:0007669"/>
    <property type="project" value="TreeGrafter"/>
</dbReference>
<keyword evidence="3" id="KW-0804">Transcription</keyword>
<proteinExistence type="predicted"/>
<dbReference type="Pfam" id="PF00356">
    <property type="entry name" value="LacI"/>
    <property type="match status" value="1"/>
</dbReference>
<dbReference type="AlphaFoldDB" id="A0A1Q5PX52"/>
<dbReference type="OrthoDB" id="3324394at2"/>
<evidence type="ECO:0000313" key="6">
    <source>
        <dbReference type="Proteomes" id="UP000185612"/>
    </source>
</evidence>
<name>A0A1Q5PX52_9ACTO</name>
<keyword evidence="6" id="KW-1185">Reference proteome</keyword>
<dbReference type="STRING" id="52770.BSZ40_03705"/>
<protein>
    <submittedName>
        <fullName evidence="5">LacI family transcriptional regulator</fullName>
    </submittedName>
</protein>